<dbReference type="InterPro" id="IPR011110">
    <property type="entry name" value="Reg_prop"/>
</dbReference>
<dbReference type="InterPro" id="IPR036322">
    <property type="entry name" value="WD40_repeat_dom_sf"/>
</dbReference>
<keyword evidence="1" id="KW-0732">Signal</keyword>
<feature type="domain" description="PorZ N-terminal beta-propeller" evidence="2">
    <location>
        <begin position="47"/>
        <end position="166"/>
    </location>
</feature>
<reference evidence="3 4" key="1">
    <citation type="submission" date="2019-02" db="EMBL/GenBank/DDBJ databases">
        <title>Isolation and identification of novel species under the genus Muribaculum.</title>
        <authorList>
            <person name="Miyake S."/>
            <person name="Ding Y."/>
            <person name="Low A."/>
            <person name="Soh M."/>
            <person name="Seedorf H."/>
        </authorList>
    </citation>
    <scope>NUCLEOTIDE SEQUENCE [LARGE SCALE GENOMIC DNA]</scope>
    <source>
        <strain evidence="3 4">TLL-A3</strain>
    </source>
</reference>
<dbReference type="GeneID" id="82149201"/>
<evidence type="ECO:0000313" key="3">
    <source>
        <dbReference type="EMBL" id="TGG40144.1"/>
    </source>
</evidence>
<dbReference type="Pfam" id="PF07494">
    <property type="entry name" value="Reg_prop"/>
    <property type="match status" value="1"/>
</dbReference>
<evidence type="ECO:0000256" key="1">
    <source>
        <dbReference type="SAM" id="SignalP"/>
    </source>
</evidence>
<protein>
    <recommendedName>
        <fullName evidence="2">PorZ N-terminal beta-propeller domain-containing protein</fullName>
    </recommendedName>
</protein>
<dbReference type="InterPro" id="IPR015943">
    <property type="entry name" value="WD40/YVTN_repeat-like_dom_sf"/>
</dbReference>
<dbReference type="InterPro" id="IPR048954">
    <property type="entry name" value="PorZ_N"/>
</dbReference>
<dbReference type="Proteomes" id="UP000297635">
    <property type="component" value="Unassembled WGS sequence"/>
</dbReference>
<dbReference type="SUPFAM" id="SSF50978">
    <property type="entry name" value="WD40 repeat-like"/>
    <property type="match status" value="1"/>
</dbReference>
<dbReference type="RefSeq" id="WP_135471160.1">
    <property type="nucleotide sequence ID" value="NZ_CASJDB010000043.1"/>
</dbReference>
<sequence length="819" mass="88888">MTLRLFIFLLSMLALVSGQAQIAVGSWKQYPVFGEVTDLVETDRHVWYATGGCLYSYDKNADETRFYSGSGALSGYTVKLIRHDSDKGILAVAYADGNMDLILSDGSRVNLPEIRDAGAGVDKTINDISFDGGDMFVATGGGLVIYDTDRYEVRESRMYNLPIRTVIPAPGYLILAGMNPENGNYALYGVRRDASINIPDNFRLICRYRDLITDFRMLDTDGRRYAVSRNGRLGSIDIGADGECVLHDILLNGTACNATGLTKGDDGVVRFITKDGIVGHYSDSGTLVADIAMPEQFRSNLIASHDGLGSVWFAGEDGIGNYRIEHDGGVTVLREKSVPSDAITFNEICNIFPTSDNRGFYISNLGMTQHHPVGDGDRFNIRLKLNLVTRDGVEKIDPVGVTANTGPGMGSQSSYGKYIFSPTQIAEDPDNAGRLYIGSGCEGVYVIEDGVELKKFDNTNSTINKHANYYCGTVSVTIDNDGNLWVCSRAGGEKHPIAILPADKRRLDPSEVTMDDWAIADYDLYLKVRDIKLLHCRHSGMIFGIDATDNRGFLAVNHRGTPADPSDDIFVGWSAMTDQDGKSFAPQAWTCLVEDQRGHVWFGTRAGVVSVSNPAKACNDDFRINRIKVPRNDGSGLADYLLDNEHIVAIAVDSSNRKWIGTNGSGLYLVSEDGDEIISHFTIDNSPLPSNVITALYCDPNSSSLFVGTLSGLYEYSSTSSPPRSDYSDVYAYPNPVTSGYSGPITITGLMEDSLVKIMDSGMRLVYQTSSEGGMAVWDGCNIGGTRVRSGVYYVLASSSGQGAESSAGDVVAKILVVN</sequence>
<dbReference type="Gene3D" id="2.130.10.10">
    <property type="entry name" value="YVTN repeat-like/Quinoprotein amine dehydrogenase"/>
    <property type="match status" value="3"/>
</dbReference>
<feature type="chain" id="PRO_5021271705" description="PorZ N-terminal beta-propeller domain-containing protein" evidence="1">
    <location>
        <begin position="23"/>
        <end position="819"/>
    </location>
</feature>
<dbReference type="Pfam" id="PF21544">
    <property type="entry name" value="PorZ_N_b_propeller"/>
    <property type="match status" value="1"/>
</dbReference>
<comment type="caution">
    <text evidence="3">The sequence shown here is derived from an EMBL/GenBank/DDBJ whole genome shotgun (WGS) entry which is preliminary data.</text>
</comment>
<proteinExistence type="predicted"/>
<evidence type="ECO:0000259" key="2">
    <source>
        <dbReference type="Pfam" id="PF21544"/>
    </source>
</evidence>
<dbReference type="InterPro" id="IPR011047">
    <property type="entry name" value="Quinoprotein_ADH-like_sf"/>
</dbReference>
<name>A0A4Z0V722_9BACT</name>
<feature type="signal peptide" evidence="1">
    <location>
        <begin position="1"/>
        <end position="22"/>
    </location>
</feature>
<dbReference type="EMBL" id="SJSA01000001">
    <property type="protein sequence ID" value="TGG40144.1"/>
    <property type="molecule type" value="Genomic_DNA"/>
</dbReference>
<accession>A0A4Z0V722</accession>
<dbReference type="SUPFAM" id="SSF50998">
    <property type="entry name" value="Quinoprotein alcohol dehydrogenase-like"/>
    <property type="match status" value="1"/>
</dbReference>
<evidence type="ECO:0000313" key="4">
    <source>
        <dbReference type="Proteomes" id="UP000297635"/>
    </source>
</evidence>
<gene>
    <name evidence="3" type="ORF">EZ315_05295</name>
</gene>
<dbReference type="AlphaFoldDB" id="A0A4Z0V722"/>
<keyword evidence="4" id="KW-1185">Reference proteome</keyword>
<organism evidence="3 4">
    <name type="scientific">Duncaniella freteri</name>
    <dbReference type="NCBI Taxonomy" id="2530391"/>
    <lineage>
        <taxon>Bacteria</taxon>
        <taxon>Pseudomonadati</taxon>
        <taxon>Bacteroidota</taxon>
        <taxon>Bacteroidia</taxon>
        <taxon>Bacteroidales</taxon>
        <taxon>Muribaculaceae</taxon>
        <taxon>Duncaniella</taxon>
    </lineage>
</organism>